<dbReference type="EMBL" id="LAZR01014668">
    <property type="protein sequence ID" value="KKM16465.1"/>
    <property type="molecule type" value="Genomic_DNA"/>
</dbReference>
<reference evidence="1" key="1">
    <citation type="journal article" date="2015" name="Nature">
        <title>Complex archaea that bridge the gap between prokaryotes and eukaryotes.</title>
        <authorList>
            <person name="Spang A."/>
            <person name="Saw J.H."/>
            <person name="Jorgensen S.L."/>
            <person name="Zaremba-Niedzwiedzka K."/>
            <person name="Martijn J."/>
            <person name="Lind A.E."/>
            <person name="van Eijk R."/>
            <person name="Schleper C."/>
            <person name="Guy L."/>
            <person name="Ettema T.J."/>
        </authorList>
    </citation>
    <scope>NUCLEOTIDE SEQUENCE</scope>
</reference>
<protein>
    <submittedName>
        <fullName evidence="1">Uncharacterized protein</fullName>
    </submittedName>
</protein>
<dbReference type="AlphaFoldDB" id="A0A0F9KMD6"/>
<name>A0A0F9KMD6_9ZZZZ</name>
<gene>
    <name evidence="1" type="ORF">LCGC14_1685560</name>
</gene>
<sequence>MAESPSLLSAEWINQRILHVWGDIDRITDRIMYQGVLSSGYLPLEQPIDMEIVDKLTPEQFFQAREGLQSPPEQEILDQMMQESVQD</sequence>
<evidence type="ECO:0000313" key="1">
    <source>
        <dbReference type="EMBL" id="KKM16465.1"/>
    </source>
</evidence>
<comment type="caution">
    <text evidence="1">The sequence shown here is derived from an EMBL/GenBank/DDBJ whole genome shotgun (WGS) entry which is preliminary data.</text>
</comment>
<proteinExistence type="predicted"/>
<accession>A0A0F9KMD6</accession>
<organism evidence="1">
    <name type="scientific">marine sediment metagenome</name>
    <dbReference type="NCBI Taxonomy" id="412755"/>
    <lineage>
        <taxon>unclassified sequences</taxon>
        <taxon>metagenomes</taxon>
        <taxon>ecological metagenomes</taxon>
    </lineage>
</organism>